<evidence type="ECO:0000313" key="1">
    <source>
        <dbReference type="EMBL" id="KAG0314464.1"/>
    </source>
</evidence>
<organism evidence="1 2">
    <name type="scientific">Linnemannia gamsii</name>
    <dbReference type="NCBI Taxonomy" id="64522"/>
    <lineage>
        <taxon>Eukaryota</taxon>
        <taxon>Fungi</taxon>
        <taxon>Fungi incertae sedis</taxon>
        <taxon>Mucoromycota</taxon>
        <taxon>Mortierellomycotina</taxon>
        <taxon>Mortierellomycetes</taxon>
        <taxon>Mortierellales</taxon>
        <taxon>Mortierellaceae</taxon>
        <taxon>Linnemannia</taxon>
    </lineage>
</organism>
<evidence type="ECO:0000313" key="2">
    <source>
        <dbReference type="Proteomes" id="UP000823405"/>
    </source>
</evidence>
<protein>
    <recommendedName>
        <fullName evidence="3">F-box domain-containing protein</fullName>
    </recommendedName>
</protein>
<accession>A0A9P6UPX9</accession>
<dbReference type="PROSITE" id="PS51257">
    <property type="entry name" value="PROKAR_LIPOPROTEIN"/>
    <property type="match status" value="1"/>
</dbReference>
<proteinExistence type="predicted"/>
<gene>
    <name evidence="1" type="ORF">BGZ97_009280</name>
</gene>
<reference evidence="1" key="1">
    <citation type="journal article" date="2020" name="Fungal Divers.">
        <title>Resolving the Mortierellaceae phylogeny through synthesis of multi-gene phylogenetics and phylogenomics.</title>
        <authorList>
            <person name="Vandepol N."/>
            <person name="Liber J."/>
            <person name="Desiro A."/>
            <person name="Na H."/>
            <person name="Kennedy M."/>
            <person name="Barry K."/>
            <person name="Grigoriev I.V."/>
            <person name="Miller A.N."/>
            <person name="O'Donnell K."/>
            <person name="Stajich J.E."/>
            <person name="Bonito G."/>
        </authorList>
    </citation>
    <scope>NUCLEOTIDE SEQUENCE</scope>
    <source>
        <strain evidence="1">NVP60</strain>
    </source>
</reference>
<dbReference type="OrthoDB" id="2365408at2759"/>
<dbReference type="Proteomes" id="UP000823405">
    <property type="component" value="Unassembled WGS sequence"/>
</dbReference>
<comment type="caution">
    <text evidence="1">The sequence shown here is derived from an EMBL/GenBank/DDBJ whole genome shotgun (WGS) entry which is preliminary data.</text>
</comment>
<dbReference type="SUPFAM" id="SSF52047">
    <property type="entry name" value="RNI-like"/>
    <property type="match status" value="1"/>
</dbReference>
<name>A0A9P6UPX9_9FUNG</name>
<dbReference type="EMBL" id="JAAAIN010000441">
    <property type="protein sequence ID" value="KAG0314464.1"/>
    <property type="molecule type" value="Genomic_DNA"/>
</dbReference>
<dbReference type="AlphaFoldDB" id="A0A9P6UPX9"/>
<dbReference type="Gene3D" id="3.80.10.10">
    <property type="entry name" value="Ribonuclease Inhibitor"/>
    <property type="match status" value="1"/>
</dbReference>
<evidence type="ECO:0008006" key="3">
    <source>
        <dbReference type="Google" id="ProtNLM"/>
    </source>
</evidence>
<keyword evidence="2" id="KW-1185">Reference proteome</keyword>
<dbReference type="InterPro" id="IPR032675">
    <property type="entry name" value="LRR_dom_sf"/>
</dbReference>
<sequence>MLRAYHYETASLLITYGATSCTEISILKLGSKSDFAVDNDHAIRLFEQSTRLKGVHLTGQMVSSTNPKFEQLIAAIPTTLEMLFLHDIESDREQYPSPGRTNAAEAAATRPRPLIPFLPRLATLGLLDVPINIASWPMMFQNCPNLRTLCLNFIDGQEAARAVSSAAQQYCPKLNQLRLFIMSDDEFTSFDEIWATLLSSSTCGWESVEVDMVAISPFTIGPLSMAALLHPQHTSTLKTLDFGYGTKISSEDCHRLHDVAPNLTITVNYDIIPRRKVL</sequence>